<evidence type="ECO:0000256" key="2">
    <source>
        <dbReference type="ARBA" id="ARBA00008107"/>
    </source>
</evidence>
<dbReference type="GO" id="GO:0045936">
    <property type="term" value="P:negative regulation of phosphate metabolic process"/>
    <property type="evidence" value="ECO:0007669"/>
    <property type="project" value="InterPro"/>
</dbReference>
<dbReference type="PANTHER" id="PTHR42930:SF3">
    <property type="entry name" value="PHOSPHATE-SPECIFIC TRANSPORT SYSTEM ACCESSORY PROTEIN PHOU"/>
    <property type="match status" value="1"/>
</dbReference>
<gene>
    <name evidence="10" type="ORF">SAMN05660284_00411</name>
</gene>
<keyword evidence="4 8" id="KW-0813">Transport</keyword>
<comment type="subunit">
    <text evidence="3 8">Homodimer.</text>
</comment>
<keyword evidence="5 8" id="KW-0963">Cytoplasm</keyword>
<evidence type="ECO:0000256" key="6">
    <source>
        <dbReference type="ARBA" id="ARBA00022592"/>
    </source>
</evidence>
<dbReference type="FunFam" id="1.20.58.220:FF:000004">
    <property type="entry name" value="Phosphate-specific transport system accessory protein PhoU"/>
    <property type="match status" value="1"/>
</dbReference>
<feature type="domain" description="PhoU" evidence="9">
    <location>
        <begin position="130"/>
        <end position="213"/>
    </location>
</feature>
<dbReference type="GO" id="GO:0005737">
    <property type="term" value="C:cytoplasm"/>
    <property type="evidence" value="ECO:0007669"/>
    <property type="project" value="UniProtKB-SubCell"/>
</dbReference>
<comment type="subcellular location">
    <subcellularLocation>
        <location evidence="1 8">Cytoplasm</location>
    </subcellularLocation>
</comment>
<dbReference type="SUPFAM" id="SSF109755">
    <property type="entry name" value="PhoU-like"/>
    <property type="match status" value="1"/>
</dbReference>
<dbReference type="RefSeq" id="WP_091190549.1">
    <property type="nucleotide sequence ID" value="NZ_FOVE01000002.1"/>
</dbReference>
<evidence type="ECO:0000256" key="5">
    <source>
        <dbReference type="ARBA" id="ARBA00022490"/>
    </source>
</evidence>
<evidence type="ECO:0000313" key="11">
    <source>
        <dbReference type="Proteomes" id="UP000242869"/>
    </source>
</evidence>
<protein>
    <recommendedName>
        <fullName evidence="8">Phosphate-specific transport system accessory protein PhoU</fullName>
    </recommendedName>
</protein>
<accession>A0A1I4VWK3</accession>
<dbReference type="InterPro" id="IPR038078">
    <property type="entry name" value="PhoU-like_sf"/>
</dbReference>
<keyword evidence="6 8" id="KW-0592">Phosphate transport</keyword>
<dbReference type="Gene3D" id="1.20.58.220">
    <property type="entry name" value="Phosphate transport system protein phou homolog 2, domain 2"/>
    <property type="match status" value="1"/>
</dbReference>
<dbReference type="InterPro" id="IPR028366">
    <property type="entry name" value="PhoU"/>
</dbReference>
<name>A0A1I4VWK3_9NEIS</name>
<sequence length="232" mass="25833">MNEFEKHVSRAFDDELTTLRSHVLEMGGLVEAQCLAATQAYTSGEISTVSDIVETDRKIDVFQTLIEDECAQVIAKRQPAATDLRLILGVTKIVTDLERIGDEAKRIAKGARRIHGEGPKSLPPHTADVRHIAKAAADMVRRSLDTFSRLDTEEARQIIRSDAEVDTEFKAVIRQLVTYMMEDPRTITTSIDIISIARAIERIGDHAKNIAEHIIYIVEGRNNPPAFKESAS</sequence>
<evidence type="ECO:0000256" key="1">
    <source>
        <dbReference type="ARBA" id="ARBA00004496"/>
    </source>
</evidence>
<keyword evidence="11" id="KW-1185">Reference proteome</keyword>
<evidence type="ECO:0000313" key="10">
    <source>
        <dbReference type="EMBL" id="SFN05396.1"/>
    </source>
</evidence>
<dbReference type="Pfam" id="PF01895">
    <property type="entry name" value="PhoU"/>
    <property type="match status" value="2"/>
</dbReference>
<dbReference type="PANTHER" id="PTHR42930">
    <property type="entry name" value="PHOSPHATE-SPECIFIC TRANSPORT SYSTEM ACCESSORY PROTEIN PHOU"/>
    <property type="match status" value="1"/>
</dbReference>
<comment type="function">
    <text evidence="7 8">Plays a role in the regulation of phosphate uptake.</text>
</comment>
<feature type="domain" description="PhoU" evidence="9">
    <location>
        <begin position="23"/>
        <end position="109"/>
    </location>
</feature>
<dbReference type="GO" id="GO:0030643">
    <property type="term" value="P:intracellular phosphate ion homeostasis"/>
    <property type="evidence" value="ECO:0007669"/>
    <property type="project" value="InterPro"/>
</dbReference>
<dbReference type="STRING" id="83765.SAMN05660284_00411"/>
<evidence type="ECO:0000256" key="4">
    <source>
        <dbReference type="ARBA" id="ARBA00022448"/>
    </source>
</evidence>
<dbReference type="Proteomes" id="UP000242869">
    <property type="component" value="Unassembled WGS sequence"/>
</dbReference>
<reference evidence="11" key="1">
    <citation type="submission" date="2016-10" db="EMBL/GenBank/DDBJ databases">
        <authorList>
            <person name="Varghese N."/>
            <person name="Submissions S."/>
        </authorList>
    </citation>
    <scope>NUCLEOTIDE SEQUENCE [LARGE SCALE GENOMIC DNA]</scope>
    <source>
        <strain evidence="11">DSM 6150</strain>
    </source>
</reference>
<organism evidence="10 11">
    <name type="scientific">Formivibrio citricus</name>
    <dbReference type="NCBI Taxonomy" id="83765"/>
    <lineage>
        <taxon>Bacteria</taxon>
        <taxon>Pseudomonadati</taxon>
        <taxon>Pseudomonadota</taxon>
        <taxon>Betaproteobacteria</taxon>
        <taxon>Neisseriales</taxon>
        <taxon>Chitinibacteraceae</taxon>
        <taxon>Formivibrio</taxon>
    </lineage>
</organism>
<dbReference type="OrthoDB" id="9814256at2"/>
<dbReference type="InterPro" id="IPR026022">
    <property type="entry name" value="PhoU_dom"/>
</dbReference>
<evidence type="ECO:0000256" key="7">
    <source>
        <dbReference type="ARBA" id="ARBA00056181"/>
    </source>
</evidence>
<dbReference type="PIRSF" id="PIRSF003107">
    <property type="entry name" value="PhoU"/>
    <property type="match status" value="1"/>
</dbReference>
<comment type="similarity">
    <text evidence="2 8">Belongs to the PhoU family.</text>
</comment>
<evidence type="ECO:0000259" key="9">
    <source>
        <dbReference type="Pfam" id="PF01895"/>
    </source>
</evidence>
<dbReference type="EMBL" id="FOVE01000002">
    <property type="protein sequence ID" value="SFN05396.1"/>
    <property type="molecule type" value="Genomic_DNA"/>
</dbReference>
<dbReference type="GO" id="GO:0006817">
    <property type="term" value="P:phosphate ion transport"/>
    <property type="evidence" value="ECO:0007669"/>
    <property type="project" value="UniProtKB-KW"/>
</dbReference>
<dbReference type="NCBIfam" id="TIGR02135">
    <property type="entry name" value="phoU_full"/>
    <property type="match status" value="1"/>
</dbReference>
<proteinExistence type="inferred from homology"/>
<evidence type="ECO:0000256" key="3">
    <source>
        <dbReference type="ARBA" id="ARBA00011738"/>
    </source>
</evidence>
<evidence type="ECO:0000256" key="8">
    <source>
        <dbReference type="PIRNR" id="PIRNR003107"/>
    </source>
</evidence>
<dbReference type="AlphaFoldDB" id="A0A1I4VWK3"/>